<evidence type="ECO:0000313" key="3">
    <source>
        <dbReference type="Proteomes" id="UP000026960"/>
    </source>
</evidence>
<evidence type="ECO:0000256" key="1">
    <source>
        <dbReference type="SAM" id="Phobius"/>
    </source>
</evidence>
<reference evidence="2" key="2">
    <citation type="submission" date="2015-03" db="UniProtKB">
        <authorList>
            <consortium name="EnsemblPlants"/>
        </authorList>
    </citation>
    <scope>IDENTIFICATION</scope>
</reference>
<evidence type="ECO:0000313" key="2">
    <source>
        <dbReference type="EnsemblPlants" id="OBART06G20360.1"/>
    </source>
</evidence>
<dbReference type="Proteomes" id="UP000026960">
    <property type="component" value="Chromosome 6"/>
</dbReference>
<organism evidence="2">
    <name type="scientific">Oryza barthii</name>
    <dbReference type="NCBI Taxonomy" id="65489"/>
    <lineage>
        <taxon>Eukaryota</taxon>
        <taxon>Viridiplantae</taxon>
        <taxon>Streptophyta</taxon>
        <taxon>Embryophyta</taxon>
        <taxon>Tracheophyta</taxon>
        <taxon>Spermatophyta</taxon>
        <taxon>Magnoliopsida</taxon>
        <taxon>Liliopsida</taxon>
        <taxon>Poales</taxon>
        <taxon>Poaceae</taxon>
        <taxon>BOP clade</taxon>
        <taxon>Oryzoideae</taxon>
        <taxon>Oryzeae</taxon>
        <taxon>Oryzinae</taxon>
        <taxon>Oryza</taxon>
    </lineage>
</organism>
<keyword evidence="1" id="KW-0472">Membrane</keyword>
<keyword evidence="1" id="KW-1133">Transmembrane helix</keyword>
<reference evidence="2" key="1">
    <citation type="journal article" date="2009" name="Rice">
        <title>De Novo Next Generation Sequencing of Plant Genomes.</title>
        <authorList>
            <person name="Rounsley S."/>
            <person name="Marri P.R."/>
            <person name="Yu Y."/>
            <person name="He R."/>
            <person name="Sisneros N."/>
            <person name="Goicoechea J.L."/>
            <person name="Lee S.J."/>
            <person name="Angelova A."/>
            <person name="Kudrna D."/>
            <person name="Luo M."/>
            <person name="Affourtit J."/>
            <person name="Desany B."/>
            <person name="Knight J."/>
            <person name="Niazi F."/>
            <person name="Egholm M."/>
            <person name="Wing R.A."/>
        </authorList>
    </citation>
    <scope>NUCLEOTIDE SEQUENCE [LARGE SCALE GENOMIC DNA]</scope>
    <source>
        <strain evidence="2">IRGC 105608</strain>
    </source>
</reference>
<dbReference type="AlphaFoldDB" id="A0A0D3GIG2"/>
<feature type="transmembrane region" description="Helical" evidence="1">
    <location>
        <begin position="43"/>
        <end position="69"/>
    </location>
</feature>
<dbReference type="HOGENOM" id="CLU_1848330_0_0_1"/>
<keyword evidence="3" id="KW-1185">Reference proteome</keyword>
<dbReference type="Gramene" id="OBART06G20360.1">
    <property type="protein sequence ID" value="OBART06G20360.1"/>
    <property type="gene ID" value="OBART06G20360"/>
</dbReference>
<dbReference type="EnsemblPlants" id="OBART06G20360.1">
    <property type="protein sequence ID" value="OBART06G20360.1"/>
    <property type="gene ID" value="OBART06G20360"/>
</dbReference>
<protein>
    <submittedName>
        <fullName evidence="2">Uncharacterized protein</fullName>
    </submittedName>
</protein>
<dbReference type="EnsemblPlants" id="OBART06G20360.2">
    <property type="protein sequence ID" value="OBART06G20360.2"/>
    <property type="gene ID" value="OBART06G20360"/>
</dbReference>
<sequence length="151" mass="17412">MAHRQGRRTQHCSSRRTCSSLRKKFHRLHTDTCVSEFLQGWKLLLLLLVVHMHALLFLLGKVQAGLWWLPRTVRTCRPVKTVDRAACSLSAWQTARFHIFAGKRWGQVRVGRLWLQETDDDDQTCHTSVRNKVHKRCSSLLTSHAASTDGN</sequence>
<dbReference type="Gramene" id="OBART06G20360.2">
    <property type="protein sequence ID" value="OBART06G20360.2"/>
    <property type="gene ID" value="OBART06G20360"/>
</dbReference>
<accession>A0A0D3GIG2</accession>
<proteinExistence type="predicted"/>
<keyword evidence="1" id="KW-0812">Transmembrane</keyword>
<name>A0A0D3GIG2_9ORYZ</name>